<proteinExistence type="predicted"/>
<dbReference type="EMBL" id="NSIT01000499">
    <property type="protein sequence ID" value="PJE77574.1"/>
    <property type="molecule type" value="Genomic_DNA"/>
</dbReference>
<protein>
    <submittedName>
        <fullName evidence="1">Uncharacterized protein</fullName>
    </submittedName>
</protein>
<accession>A0A2H9T304</accession>
<dbReference type="AlphaFoldDB" id="A0A2H9T304"/>
<evidence type="ECO:0000313" key="1">
    <source>
        <dbReference type="EMBL" id="PJE77574.1"/>
    </source>
</evidence>
<reference evidence="1" key="1">
    <citation type="journal article" date="2017" name="Appl. Environ. Microbiol.">
        <title>Molecular characterization of an Endozoicomonas-like organism causing infection in king scallop Pecten maximus L.</title>
        <authorList>
            <person name="Cano I."/>
            <person name="van Aerle R."/>
            <person name="Ross S."/>
            <person name="Verner-Jeffreys D.W."/>
            <person name="Paley R.K."/>
            <person name="Rimmer G."/>
            <person name="Ryder D."/>
            <person name="Hooper P."/>
            <person name="Stone D."/>
            <person name="Feist S.W."/>
        </authorList>
    </citation>
    <scope>NUCLEOTIDE SEQUENCE</scope>
</reference>
<comment type="caution">
    <text evidence="1">The sequence shown here is derived from an EMBL/GenBank/DDBJ whole genome shotgun (WGS) entry which is preliminary data.</text>
</comment>
<name>A0A2H9T304_9ZZZZ</name>
<sequence>MITEALFSLQLALNFRKAIASFCISASDDSGVSGDAVLFDAEGAFALFFDFL</sequence>
<gene>
    <name evidence="1" type="ORF">CI610_03498</name>
</gene>
<organism evidence="1">
    <name type="scientific">invertebrate metagenome</name>
    <dbReference type="NCBI Taxonomy" id="1711999"/>
    <lineage>
        <taxon>unclassified sequences</taxon>
        <taxon>metagenomes</taxon>
        <taxon>organismal metagenomes</taxon>
    </lineage>
</organism>